<keyword evidence="13" id="KW-1185">Reference proteome</keyword>
<dbReference type="InterPro" id="IPR001650">
    <property type="entry name" value="Helicase_C-like"/>
</dbReference>
<evidence type="ECO:0000256" key="8">
    <source>
        <dbReference type="SAM" id="MobiDB-lite"/>
    </source>
</evidence>
<evidence type="ECO:0000256" key="3">
    <source>
        <dbReference type="ARBA" id="ARBA00022801"/>
    </source>
</evidence>
<gene>
    <name evidence="12" type="ORF">FSP39_007172</name>
</gene>
<name>A0AA89BVW6_PINIB</name>
<dbReference type="InterPro" id="IPR011545">
    <property type="entry name" value="DEAD/DEAH_box_helicase_dom"/>
</dbReference>
<keyword evidence="2" id="KW-0547">Nucleotide-binding</keyword>
<feature type="compositionally biased region" description="Basic residues" evidence="8">
    <location>
        <begin position="51"/>
        <end position="60"/>
    </location>
</feature>
<proteinExistence type="predicted"/>
<dbReference type="PROSITE" id="PS51192">
    <property type="entry name" value="HELICASE_ATP_BIND_1"/>
    <property type="match status" value="1"/>
</dbReference>
<dbReference type="SMART" id="SM00487">
    <property type="entry name" value="DEXDc"/>
    <property type="match status" value="1"/>
</dbReference>
<feature type="coiled-coil region" evidence="7">
    <location>
        <begin position="518"/>
        <end position="545"/>
    </location>
</feature>
<evidence type="ECO:0000256" key="2">
    <source>
        <dbReference type="ARBA" id="ARBA00022741"/>
    </source>
</evidence>
<dbReference type="PROSITE" id="PS51194">
    <property type="entry name" value="HELICASE_CTER"/>
    <property type="match status" value="1"/>
</dbReference>
<evidence type="ECO:0000259" key="9">
    <source>
        <dbReference type="PROSITE" id="PS51192"/>
    </source>
</evidence>
<dbReference type="SUPFAM" id="SSF52540">
    <property type="entry name" value="P-loop containing nucleoside triphosphate hydrolases"/>
    <property type="match status" value="1"/>
</dbReference>
<dbReference type="Pfam" id="PF00270">
    <property type="entry name" value="DEAD"/>
    <property type="match status" value="1"/>
</dbReference>
<evidence type="ECO:0000259" key="11">
    <source>
        <dbReference type="PROSITE" id="PS51195"/>
    </source>
</evidence>
<feature type="domain" description="Helicase ATP-binding" evidence="9">
    <location>
        <begin position="162"/>
        <end position="356"/>
    </location>
</feature>
<evidence type="ECO:0000256" key="1">
    <source>
        <dbReference type="ARBA" id="ARBA00012552"/>
    </source>
</evidence>
<evidence type="ECO:0000256" key="6">
    <source>
        <dbReference type="PROSITE-ProRule" id="PRU00552"/>
    </source>
</evidence>
<dbReference type="EMBL" id="VSWD01000009">
    <property type="protein sequence ID" value="KAK3092783.1"/>
    <property type="molecule type" value="Genomic_DNA"/>
</dbReference>
<evidence type="ECO:0000256" key="5">
    <source>
        <dbReference type="ARBA" id="ARBA00022840"/>
    </source>
</evidence>
<accession>A0AA89BVW6</accession>
<dbReference type="GO" id="GO:0003724">
    <property type="term" value="F:RNA helicase activity"/>
    <property type="evidence" value="ECO:0007669"/>
    <property type="project" value="UniProtKB-EC"/>
</dbReference>
<dbReference type="PROSITE" id="PS51195">
    <property type="entry name" value="Q_MOTIF"/>
    <property type="match status" value="1"/>
</dbReference>
<dbReference type="GO" id="GO:0003676">
    <property type="term" value="F:nucleic acid binding"/>
    <property type="evidence" value="ECO:0007669"/>
    <property type="project" value="InterPro"/>
</dbReference>
<dbReference type="AlphaFoldDB" id="A0AA89BVW6"/>
<evidence type="ECO:0000256" key="7">
    <source>
        <dbReference type="SAM" id="Coils"/>
    </source>
</evidence>
<keyword evidence="4" id="KW-0347">Helicase</keyword>
<feature type="region of interest" description="Disordered" evidence="8">
    <location>
        <begin position="545"/>
        <end position="568"/>
    </location>
</feature>
<dbReference type="PANTHER" id="PTHR47960">
    <property type="entry name" value="DEAD-BOX ATP-DEPENDENT RNA HELICASE 50"/>
    <property type="match status" value="1"/>
</dbReference>
<feature type="compositionally biased region" description="Acidic residues" evidence="8">
    <location>
        <begin position="553"/>
        <end position="568"/>
    </location>
</feature>
<sequence>MSIQFLRCNPLNLQSLRSSVTCLIKCHYRVKHHELDELPRITAPYHLKKKAAKVKKKSQTKKTPESSSKKPLLITCSKPFYNFHIGDRYKKHEPVLASKGWKSYKAKSSHFTINAIGMNPAMRGHSNKDIQSFTEFGLGKGIIEQLRMMNIESPTPIQKLTIPELLRGKNVLCAADTGSGKTLAYLLPVLQSITEQRDMDRSSDDHKTTASSPRAIILVPSKELALQIQSVAKCFEEELGLSVHCIVKGMRVMNLKNTEMDILITSPGILKKLSNYKLINSSNLQHLVLDEADSLLDDSFSSDIKCILDTLKISTGALTADSKGGSVGVQISLVSATMPRGIAGIIGNMLDTENFRKITTKGLHFLLPHVTQKFHRLGQSARSEEILRLARHSKSKGKVMMIFCNKHGTSYWLSDYLRENGIDNMCLNGDMKPERRAFIFEKFQEAQSDILVCTDIASRGLDTIRVNHVVNYEFPEYMSDYIHRVGRVGRVGSQGHCEVTSFIVHPWDVELLWRIETAARSSMELENVNANIRRKEEAMYEERMERNLKNKDETDDDSFQDDNIESRF</sequence>
<evidence type="ECO:0000259" key="10">
    <source>
        <dbReference type="PROSITE" id="PS51194"/>
    </source>
</evidence>
<dbReference type="Pfam" id="PF00271">
    <property type="entry name" value="Helicase_C"/>
    <property type="match status" value="1"/>
</dbReference>
<dbReference type="GO" id="GO:0016787">
    <property type="term" value="F:hydrolase activity"/>
    <property type="evidence" value="ECO:0007669"/>
    <property type="project" value="UniProtKB-KW"/>
</dbReference>
<evidence type="ECO:0000256" key="4">
    <source>
        <dbReference type="ARBA" id="ARBA00022806"/>
    </source>
</evidence>
<dbReference type="Proteomes" id="UP001186944">
    <property type="component" value="Unassembled WGS sequence"/>
</dbReference>
<feature type="short sequence motif" description="Q motif" evidence="6">
    <location>
        <begin position="131"/>
        <end position="159"/>
    </location>
</feature>
<dbReference type="SMART" id="SM00490">
    <property type="entry name" value="HELICc"/>
    <property type="match status" value="1"/>
</dbReference>
<evidence type="ECO:0000313" key="12">
    <source>
        <dbReference type="EMBL" id="KAK3092783.1"/>
    </source>
</evidence>
<keyword evidence="3" id="KW-0378">Hydrolase</keyword>
<keyword evidence="7" id="KW-0175">Coiled coil</keyword>
<feature type="domain" description="Helicase C-terminal" evidence="10">
    <location>
        <begin position="385"/>
        <end position="536"/>
    </location>
</feature>
<evidence type="ECO:0000313" key="13">
    <source>
        <dbReference type="Proteomes" id="UP001186944"/>
    </source>
</evidence>
<protein>
    <recommendedName>
        <fullName evidence="1">RNA helicase</fullName>
        <ecNumber evidence="1">3.6.4.13</ecNumber>
    </recommendedName>
</protein>
<dbReference type="InterPro" id="IPR014001">
    <property type="entry name" value="Helicase_ATP-bd"/>
</dbReference>
<dbReference type="InterPro" id="IPR027417">
    <property type="entry name" value="P-loop_NTPase"/>
</dbReference>
<comment type="caution">
    <text evidence="12">The sequence shown here is derived from an EMBL/GenBank/DDBJ whole genome shotgun (WGS) entry which is preliminary data.</text>
</comment>
<organism evidence="12 13">
    <name type="scientific">Pinctada imbricata</name>
    <name type="common">Atlantic pearl-oyster</name>
    <name type="synonym">Pinctada martensii</name>
    <dbReference type="NCBI Taxonomy" id="66713"/>
    <lineage>
        <taxon>Eukaryota</taxon>
        <taxon>Metazoa</taxon>
        <taxon>Spiralia</taxon>
        <taxon>Lophotrochozoa</taxon>
        <taxon>Mollusca</taxon>
        <taxon>Bivalvia</taxon>
        <taxon>Autobranchia</taxon>
        <taxon>Pteriomorphia</taxon>
        <taxon>Pterioida</taxon>
        <taxon>Pterioidea</taxon>
        <taxon>Pteriidae</taxon>
        <taxon>Pinctada</taxon>
    </lineage>
</organism>
<keyword evidence="5" id="KW-0067">ATP-binding</keyword>
<dbReference type="CDD" id="cd18787">
    <property type="entry name" value="SF2_C_DEAD"/>
    <property type="match status" value="1"/>
</dbReference>
<dbReference type="Gene3D" id="3.40.50.300">
    <property type="entry name" value="P-loop containing nucleotide triphosphate hydrolases"/>
    <property type="match status" value="2"/>
</dbReference>
<feature type="domain" description="DEAD-box RNA helicase Q" evidence="11">
    <location>
        <begin position="131"/>
        <end position="159"/>
    </location>
</feature>
<dbReference type="EC" id="3.6.4.13" evidence="1"/>
<feature type="region of interest" description="Disordered" evidence="8">
    <location>
        <begin position="51"/>
        <end position="70"/>
    </location>
</feature>
<reference evidence="12" key="1">
    <citation type="submission" date="2019-08" db="EMBL/GenBank/DDBJ databases">
        <title>The improved chromosome-level genome for the pearl oyster Pinctada fucata martensii using PacBio sequencing and Hi-C.</title>
        <authorList>
            <person name="Zheng Z."/>
        </authorList>
    </citation>
    <scope>NUCLEOTIDE SEQUENCE</scope>
    <source>
        <strain evidence="12">ZZ-2019</strain>
        <tissue evidence="12">Adductor muscle</tissue>
    </source>
</reference>
<dbReference type="InterPro" id="IPR014014">
    <property type="entry name" value="RNA_helicase_DEAD_Q_motif"/>
</dbReference>
<dbReference type="GO" id="GO:0005524">
    <property type="term" value="F:ATP binding"/>
    <property type="evidence" value="ECO:0007669"/>
    <property type="project" value="UniProtKB-KW"/>
</dbReference>